<keyword evidence="3" id="KW-1185">Reference proteome</keyword>
<dbReference type="EMBL" id="BNBE01000001">
    <property type="protein sequence ID" value="GHF90100.1"/>
    <property type="molecule type" value="Genomic_DNA"/>
</dbReference>
<feature type="compositionally biased region" description="Low complexity" evidence="1">
    <location>
        <begin position="33"/>
        <end position="44"/>
    </location>
</feature>
<organism evidence="2 3">
    <name type="scientific">Streptomyces filamentosus</name>
    <name type="common">Streptomyces roseosporus</name>
    <dbReference type="NCBI Taxonomy" id="67294"/>
    <lineage>
        <taxon>Bacteria</taxon>
        <taxon>Bacillati</taxon>
        <taxon>Actinomycetota</taxon>
        <taxon>Actinomycetes</taxon>
        <taxon>Kitasatosporales</taxon>
        <taxon>Streptomycetaceae</taxon>
        <taxon>Streptomyces</taxon>
    </lineage>
</organism>
<gene>
    <name evidence="2" type="ORF">GCM10017667_18900</name>
</gene>
<proteinExistence type="predicted"/>
<evidence type="ECO:0000256" key="1">
    <source>
        <dbReference type="SAM" id="MobiDB-lite"/>
    </source>
</evidence>
<reference evidence="2" key="2">
    <citation type="submission" date="2020-09" db="EMBL/GenBank/DDBJ databases">
        <authorList>
            <person name="Sun Q."/>
            <person name="Ohkuma M."/>
        </authorList>
    </citation>
    <scope>NUCLEOTIDE SEQUENCE</scope>
    <source>
        <strain evidence="2">JCM 4122</strain>
    </source>
</reference>
<sequence>MRSPGRDGRQRVRAPLGARARGAGARPGRGRPSDSPRAARPRLPYDLFADLSGDSP</sequence>
<dbReference type="AlphaFoldDB" id="A0A919EKN5"/>
<dbReference type="Proteomes" id="UP000632849">
    <property type="component" value="Unassembled WGS sequence"/>
</dbReference>
<comment type="caution">
    <text evidence="2">The sequence shown here is derived from an EMBL/GenBank/DDBJ whole genome shotgun (WGS) entry which is preliminary data.</text>
</comment>
<feature type="compositionally biased region" description="Low complexity" evidence="1">
    <location>
        <begin position="13"/>
        <end position="26"/>
    </location>
</feature>
<reference evidence="2" key="1">
    <citation type="journal article" date="2014" name="Int. J. Syst. Evol. Microbiol.">
        <title>Complete genome sequence of Corynebacterium casei LMG S-19264T (=DSM 44701T), isolated from a smear-ripened cheese.</title>
        <authorList>
            <consortium name="US DOE Joint Genome Institute (JGI-PGF)"/>
            <person name="Walter F."/>
            <person name="Albersmeier A."/>
            <person name="Kalinowski J."/>
            <person name="Ruckert C."/>
        </authorList>
    </citation>
    <scope>NUCLEOTIDE SEQUENCE</scope>
    <source>
        <strain evidence="2">JCM 4122</strain>
    </source>
</reference>
<feature type="region of interest" description="Disordered" evidence="1">
    <location>
        <begin position="1"/>
        <end position="56"/>
    </location>
</feature>
<evidence type="ECO:0000313" key="2">
    <source>
        <dbReference type="EMBL" id="GHF90100.1"/>
    </source>
</evidence>
<name>A0A919EKN5_STRFL</name>
<evidence type="ECO:0000313" key="3">
    <source>
        <dbReference type="Proteomes" id="UP000632849"/>
    </source>
</evidence>
<feature type="compositionally biased region" description="Basic and acidic residues" evidence="1">
    <location>
        <begin position="1"/>
        <end position="10"/>
    </location>
</feature>
<protein>
    <submittedName>
        <fullName evidence="2">Uncharacterized protein</fullName>
    </submittedName>
</protein>
<accession>A0A919EKN5</accession>